<proteinExistence type="predicted"/>
<gene>
    <name evidence="3" type="ORF">QT969_18530</name>
</gene>
<dbReference type="SUPFAM" id="SSF51735">
    <property type="entry name" value="NAD(P)-binding Rossmann-fold domains"/>
    <property type="match status" value="1"/>
</dbReference>
<reference evidence="3 4" key="1">
    <citation type="submission" date="2023-06" db="EMBL/GenBank/DDBJ databases">
        <title>Rhodococcus indonesiensis sp. nov a new member of the Rhodococcus ruber lineage isolated from a sediment of neutral hot spring.</title>
        <authorList>
            <person name="Kusuma A.B."/>
            <person name="Fenylestari G."/>
            <person name="Ammar F."/>
            <person name="Nouioui I."/>
            <person name="Goodfellow M."/>
        </authorList>
    </citation>
    <scope>NUCLEOTIDE SEQUENCE [LARGE SCALE GENOMIC DNA]</scope>
    <source>
        <strain evidence="3 4">CSLK01-03</strain>
    </source>
</reference>
<dbReference type="Pfam" id="PF21074">
    <property type="entry name" value="GDH_C"/>
    <property type="match status" value="1"/>
</dbReference>
<evidence type="ECO:0000313" key="3">
    <source>
        <dbReference type="EMBL" id="MDM7490284.1"/>
    </source>
</evidence>
<dbReference type="PANTHER" id="PTHR43403">
    <property type="entry name" value="NAD-SPECIFIC GLUTAMATE DEHYDROGENASE"/>
    <property type="match status" value="1"/>
</dbReference>
<accession>A0ABT7RRL9</accession>
<dbReference type="InterPro" id="IPR048381">
    <property type="entry name" value="GDH_C"/>
</dbReference>
<dbReference type="PANTHER" id="PTHR43403:SF1">
    <property type="entry name" value="NAD-SPECIFIC GLUTAMATE DEHYDROGENASE"/>
    <property type="match status" value="1"/>
</dbReference>
<dbReference type="Pfam" id="PF21078">
    <property type="entry name" value="GDH_HM3"/>
    <property type="match status" value="1"/>
</dbReference>
<feature type="domain" description="NAD-glutamate dehydrogenase catalytic" evidence="1">
    <location>
        <begin position="179"/>
        <end position="659"/>
    </location>
</feature>
<dbReference type="EMBL" id="JAUBOF010000078">
    <property type="protein sequence ID" value="MDM7490284.1"/>
    <property type="molecule type" value="Genomic_DNA"/>
</dbReference>
<name>A0ABT7RRL9_9NOCA</name>
<dbReference type="InterPro" id="IPR046346">
    <property type="entry name" value="Aminoacid_DH-like_N_sf"/>
</dbReference>
<keyword evidence="4" id="KW-1185">Reference proteome</keyword>
<dbReference type="Proteomes" id="UP001233164">
    <property type="component" value="Unassembled WGS sequence"/>
</dbReference>
<feature type="domain" description="NAD-specific glutamate dehydrogenase C-terminal" evidence="2">
    <location>
        <begin position="705"/>
        <end position="1008"/>
    </location>
</feature>
<dbReference type="SUPFAM" id="SSF53223">
    <property type="entry name" value="Aminoacid dehydrogenase-like, N-terminal domain"/>
    <property type="match status" value="1"/>
</dbReference>
<evidence type="ECO:0000259" key="1">
    <source>
        <dbReference type="Pfam" id="PF05088"/>
    </source>
</evidence>
<comment type="caution">
    <text evidence="3">The sequence shown here is derived from an EMBL/GenBank/DDBJ whole genome shotgun (WGS) entry which is preliminary data.</text>
</comment>
<evidence type="ECO:0000259" key="2">
    <source>
        <dbReference type="Pfam" id="PF21074"/>
    </source>
</evidence>
<dbReference type="InterPro" id="IPR036291">
    <property type="entry name" value="NAD(P)-bd_dom_sf"/>
</dbReference>
<sequence>PVSAPSLTQHTTTLRFLDPADGTPLGCVATWPDHRFTLTDVVDVLRRFGLHVSDHRPLGEPGTHHFTLAPSASPAPDPGVLDLIADAFVAGTEGRTEIDDFSMLVLQEGISWRWVDFVRAAVRFLAQAGIGLSPAYMLGCLTATPGFTADLAALFDARFRPGLPDRDGAVAATAAAVAGHIDRAATFDLDRTLRGLRSFVDATLRTNWFQSGGSRSYASFKLDPSALSVGGAVVPVREIYVHSPDVEGVHVRAELVARGGLRFSERPEDYRTEVLGLMATQAVKNAPIVPGGAKGAFVIRPGSGADLTTAYTTFVRGLLDVVDNIVDGSPVTPPDTVAYDGVDAYLVVAADKGTARMSDTANAVAAEYDYWLGDAFASGGSAGYDHKAMGITARGAWVAVRHRFAELGHDVDTQTFTVAGIGDMSGDVFGNGMLLSDRIRLVAAFDHRHIFLDPDPDPAASHRERARLFALPRSSWADYDPAVISAGGGVWPRTAKSVPLSAPARAALGTDAETLTPDELIATVLRAPVDLLWNGGVGTYVKASGETHGDAADPANDRVRVDARDVRARIVGEGGNLGFTRAARIEYARCGGRCDGDFIDNAAGVATSDREVNIKIAVDRAVAAGTLAPGHREKLLAAVTDDVAGAVLTASRDQVLALGCSEHDAPALLTQHERLIEDLARAGRIARSDDSLPTADEIRERRRAGTGLLRPELAVLLAQSKNVVASELAASPLPDSPACTPWAENYFPAEIVARAGSGVAKHPLRREIVVASLADELVNRLGPGALYRFEERFGAATEDSARAYVVVSRVLHTEDIRARILADGSDARSTVAELSALARVVEAEMAWLLRHTARRTLRDVLAGTGDDADTPEALVALFAAPVAEALGGRPSAEDCRGAFANAVVALRLGIEPTRVAVARNEVVELLHIRWLLDGFVTRVRGPYWEAMGAASLRDEIADRLDALVVTALDGGAADLPDRAHRLVRLLDRLRGEDAVDTARLAVVAGELRLLDR</sequence>
<dbReference type="Pfam" id="PF05088">
    <property type="entry name" value="Bac_GDH_CD"/>
    <property type="match status" value="1"/>
</dbReference>
<dbReference type="InterPro" id="IPR028971">
    <property type="entry name" value="NAD-GDH_cat"/>
</dbReference>
<evidence type="ECO:0000313" key="4">
    <source>
        <dbReference type="Proteomes" id="UP001233164"/>
    </source>
</evidence>
<dbReference type="InterPro" id="IPR007780">
    <property type="entry name" value="NAD_Glu_DH_bac"/>
</dbReference>
<dbReference type="Gene3D" id="3.40.50.720">
    <property type="entry name" value="NAD(P)-binding Rossmann-like Domain"/>
    <property type="match status" value="1"/>
</dbReference>
<organism evidence="3 4">
    <name type="scientific">Rhodococcus indonesiensis</name>
    <dbReference type="NCBI Taxonomy" id="3055869"/>
    <lineage>
        <taxon>Bacteria</taxon>
        <taxon>Bacillati</taxon>
        <taxon>Actinomycetota</taxon>
        <taxon>Actinomycetes</taxon>
        <taxon>Mycobacteriales</taxon>
        <taxon>Nocardiaceae</taxon>
        <taxon>Rhodococcus</taxon>
    </lineage>
</organism>
<feature type="non-terminal residue" evidence="3">
    <location>
        <position position="1"/>
    </location>
</feature>
<protein>
    <submittedName>
        <fullName evidence="3">NAD-glutamate dehydrogenase</fullName>
    </submittedName>
</protein>
<dbReference type="InterPro" id="IPR049056">
    <property type="entry name" value="NAD_Glu_DH_HM3"/>
</dbReference>